<feature type="transmembrane region" description="Helical" evidence="7">
    <location>
        <begin position="71"/>
        <end position="92"/>
    </location>
</feature>
<accession>A0ABV8LC60</accession>
<dbReference type="Pfam" id="PF01594">
    <property type="entry name" value="AI-2E_transport"/>
    <property type="match status" value="1"/>
</dbReference>
<evidence type="ECO:0000256" key="2">
    <source>
        <dbReference type="ARBA" id="ARBA00009773"/>
    </source>
</evidence>
<dbReference type="Proteomes" id="UP001595767">
    <property type="component" value="Unassembled WGS sequence"/>
</dbReference>
<name>A0ABV8LC60_9NOCA</name>
<evidence type="ECO:0000256" key="3">
    <source>
        <dbReference type="ARBA" id="ARBA00022692"/>
    </source>
</evidence>
<dbReference type="InterPro" id="IPR002549">
    <property type="entry name" value="AI-2E-like"/>
</dbReference>
<organism evidence="8 9">
    <name type="scientific">Nocardia rhizosphaerae</name>
    <dbReference type="NCBI Taxonomy" id="1691571"/>
    <lineage>
        <taxon>Bacteria</taxon>
        <taxon>Bacillati</taxon>
        <taxon>Actinomycetota</taxon>
        <taxon>Actinomycetes</taxon>
        <taxon>Mycobacteriales</taxon>
        <taxon>Nocardiaceae</taxon>
        <taxon>Nocardia</taxon>
    </lineage>
</organism>
<dbReference type="EMBL" id="JBHSBA010000015">
    <property type="protein sequence ID" value="MFC4128462.1"/>
    <property type="molecule type" value="Genomic_DNA"/>
</dbReference>
<sequence length="236" mass="25252">MMPASRARGPGCPSGCRGRWCSGCSCSPRAFHRLLGLLIVLLVAFFIALAMEPAVGALARRGMARGLATALVFLGTFACVPAFLAAVVTLLVETTTNLAHESPRLLDDGIAWLNRTFGQQFTTHELSQRLLRESDLIEGYARTAADKAWGVSTTVLGGLVQLLTIALFSIYLTAGGQRVRRTVCSLLPPARQHRAAFVVRPDGYLGCVAPTSATDDLLRYFAMIFAPISEGALGRA</sequence>
<comment type="similarity">
    <text evidence="2">Belongs to the autoinducer-2 exporter (AI-2E) (TC 2.A.86) family.</text>
</comment>
<keyword evidence="3 7" id="KW-0812">Transmembrane</keyword>
<keyword evidence="5" id="KW-0560">Oxidoreductase</keyword>
<dbReference type="InterPro" id="IPR038220">
    <property type="entry name" value="PHOX_C_sf"/>
</dbReference>
<keyword evidence="4 7" id="KW-1133">Transmembrane helix</keyword>
<proteinExistence type="inferred from homology"/>
<reference evidence="9" key="1">
    <citation type="journal article" date="2019" name="Int. J. Syst. Evol. Microbiol.">
        <title>The Global Catalogue of Microorganisms (GCM) 10K type strain sequencing project: providing services to taxonomists for standard genome sequencing and annotation.</title>
        <authorList>
            <consortium name="The Broad Institute Genomics Platform"/>
            <consortium name="The Broad Institute Genome Sequencing Center for Infectious Disease"/>
            <person name="Wu L."/>
            <person name="Ma J."/>
        </authorList>
    </citation>
    <scope>NUCLEOTIDE SEQUENCE [LARGE SCALE GENOMIC DNA]</scope>
    <source>
        <strain evidence="9">CGMCC 4.7204</strain>
    </source>
</reference>
<comment type="caution">
    <text evidence="8">The sequence shown here is derived from an EMBL/GenBank/DDBJ whole genome shotgun (WGS) entry which is preliminary data.</text>
</comment>
<keyword evidence="6 7" id="KW-0472">Membrane</keyword>
<evidence type="ECO:0000256" key="5">
    <source>
        <dbReference type="ARBA" id="ARBA00023002"/>
    </source>
</evidence>
<evidence type="ECO:0000256" key="1">
    <source>
        <dbReference type="ARBA" id="ARBA00004141"/>
    </source>
</evidence>
<dbReference type="Gene3D" id="3.40.30.20">
    <property type="match status" value="1"/>
</dbReference>
<feature type="transmembrane region" description="Helical" evidence="7">
    <location>
        <begin position="148"/>
        <end position="172"/>
    </location>
</feature>
<protein>
    <submittedName>
        <fullName evidence="8">AI-2E family transporter</fullName>
    </submittedName>
</protein>
<comment type="subcellular location">
    <subcellularLocation>
        <location evidence="1">Membrane</location>
        <topology evidence="1">Multi-pass membrane protein</topology>
    </subcellularLocation>
</comment>
<evidence type="ECO:0000256" key="4">
    <source>
        <dbReference type="ARBA" id="ARBA00022989"/>
    </source>
</evidence>
<evidence type="ECO:0000256" key="6">
    <source>
        <dbReference type="ARBA" id="ARBA00023136"/>
    </source>
</evidence>
<evidence type="ECO:0000256" key="7">
    <source>
        <dbReference type="SAM" id="Phobius"/>
    </source>
</evidence>
<dbReference type="RefSeq" id="WP_378554229.1">
    <property type="nucleotide sequence ID" value="NZ_JBHSBA010000015.1"/>
</dbReference>
<feature type="transmembrane region" description="Helical" evidence="7">
    <location>
        <begin position="37"/>
        <end position="59"/>
    </location>
</feature>
<gene>
    <name evidence="8" type="ORF">ACFOW8_26390</name>
</gene>
<evidence type="ECO:0000313" key="8">
    <source>
        <dbReference type="EMBL" id="MFC4128462.1"/>
    </source>
</evidence>
<evidence type="ECO:0000313" key="9">
    <source>
        <dbReference type="Proteomes" id="UP001595767"/>
    </source>
</evidence>
<keyword evidence="9" id="KW-1185">Reference proteome</keyword>